<evidence type="ECO:0000313" key="4">
    <source>
        <dbReference type="Proteomes" id="UP001589733"/>
    </source>
</evidence>
<name>A0ABV6AY44_9DEIO</name>
<dbReference type="SUPFAM" id="SSF53098">
    <property type="entry name" value="Ribonuclease H-like"/>
    <property type="match status" value="1"/>
</dbReference>
<protein>
    <submittedName>
        <fullName evidence="3">IS701 family transposase</fullName>
    </submittedName>
</protein>
<dbReference type="InterPro" id="IPR038721">
    <property type="entry name" value="IS701-like_DDE_dom"/>
</dbReference>
<dbReference type="RefSeq" id="WP_380007886.1">
    <property type="nucleotide sequence ID" value="NZ_JBHLYR010000025.1"/>
</dbReference>
<dbReference type="Pfam" id="PF13546">
    <property type="entry name" value="DDE_5"/>
    <property type="match status" value="1"/>
</dbReference>
<dbReference type="PANTHER" id="PTHR33627">
    <property type="entry name" value="TRANSPOSASE"/>
    <property type="match status" value="1"/>
</dbReference>
<dbReference type="PANTHER" id="PTHR33627:SF1">
    <property type="entry name" value="TRANSPOSASE"/>
    <property type="match status" value="1"/>
</dbReference>
<feature type="domain" description="Transposase IS701-like DDE" evidence="2">
    <location>
        <begin position="17"/>
        <end position="283"/>
    </location>
</feature>
<proteinExistence type="predicted"/>
<accession>A0ABV6AY44</accession>
<comment type="caution">
    <text evidence="3">The sequence shown here is derived from an EMBL/GenBank/DDBJ whole genome shotgun (WGS) entry which is preliminary data.</text>
</comment>
<dbReference type="InterPro" id="IPR039365">
    <property type="entry name" value="IS701-like"/>
</dbReference>
<keyword evidence="4" id="KW-1185">Reference proteome</keyword>
<dbReference type="InterPro" id="IPR012337">
    <property type="entry name" value="RNaseH-like_sf"/>
</dbReference>
<gene>
    <name evidence="3" type="ORF">ACFFLM_08120</name>
</gene>
<dbReference type="Proteomes" id="UP001589733">
    <property type="component" value="Unassembled WGS sequence"/>
</dbReference>
<sequence length="443" mass="49860">MTVPQEHSLSLRRFLRPFQRVLGHAQRRKWCPLYLRGLMAPLERKSLQPLAEYVAPGQYSQLHHFVTVSSWKNDQLQAALARQAQRLVGGPNAVLIVDDTAFPKQGECSVGVARQYCGVLGKVANCQVLVSLTLAKNDIPVPLALRLFLPKEWTADPERCAAVGVPAEHRDFLTKKDVAVEEIDRVRRQGVTFKVVVADAGYRNSAEFRQALSARGLTWAVGVPSTQKVYSTHVQLLTDRRSKTGRLLVPIPDEQRKSVAQILHALPPYQWVSRTWRLGTKGPLRARFAVMRVRVADGGELHDGSHLPGEEVWVVGERRSSGERKYDLTNHPAKTTKIEIIRDIKARWSCEQLHQQLKEELGLDHFEGRSWRGLHHHALLCMMAMTYLQALRLNGEPTDPLTLPAVRRRVGQVFSGTFTPCSIRSPPQASTDQQPLNVVQKPK</sequence>
<feature type="compositionally biased region" description="Polar residues" evidence="1">
    <location>
        <begin position="421"/>
        <end position="437"/>
    </location>
</feature>
<evidence type="ECO:0000256" key="1">
    <source>
        <dbReference type="SAM" id="MobiDB-lite"/>
    </source>
</evidence>
<reference evidence="3 4" key="1">
    <citation type="submission" date="2024-09" db="EMBL/GenBank/DDBJ databases">
        <authorList>
            <person name="Sun Q."/>
            <person name="Mori K."/>
        </authorList>
    </citation>
    <scope>NUCLEOTIDE SEQUENCE [LARGE SCALE GENOMIC DNA]</scope>
    <source>
        <strain evidence="3 4">JCM 13503</strain>
    </source>
</reference>
<evidence type="ECO:0000313" key="3">
    <source>
        <dbReference type="EMBL" id="MFB9991927.1"/>
    </source>
</evidence>
<dbReference type="EMBL" id="JBHLYR010000025">
    <property type="protein sequence ID" value="MFB9991927.1"/>
    <property type="molecule type" value="Genomic_DNA"/>
</dbReference>
<feature type="region of interest" description="Disordered" evidence="1">
    <location>
        <begin position="421"/>
        <end position="443"/>
    </location>
</feature>
<dbReference type="NCBIfam" id="NF033540">
    <property type="entry name" value="transpos_IS701"/>
    <property type="match status" value="1"/>
</dbReference>
<organism evidence="3 4">
    <name type="scientific">Deinococcus oregonensis</name>
    <dbReference type="NCBI Taxonomy" id="1805970"/>
    <lineage>
        <taxon>Bacteria</taxon>
        <taxon>Thermotogati</taxon>
        <taxon>Deinococcota</taxon>
        <taxon>Deinococci</taxon>
        <taxon>Deinococcales</taxon>
        <taxon>Deinococcaceae</taxon>
        <taxon>Deinococcus</taxon>
    </lineage>
</organism>
<evidence type="ECO:0000259" key="2">
    <source>
        <dbReference type="Pfam" id="PF13546"/>
    </source>
</evidence>